<name>A0A939BBX6_9CLOT</name>
<gene>
    <name evidence="4" type="ORF">H6A13_03625</name>
</gene>
<evidence type="ECO:0000259" key="3">
    <source>
        <dbReference type="PROSITE" id="PS51755"/>
    </source>
</evidence>
<reference evidence="4" key="2">
    <citation type="journal article" date="2021" name="Sci. Rep.">
        <title>The distribution of antibiotic resistance genes in chicken gut microbiota commensals.</title>
        <authorList>
            <person name="Juricova H."/>
            <person name="Matiasovicova J."/>
            <person name="Kubasova T."/>
            <person name="Cejkova D."/>
            <person name="Rychlik I."/>
        </authorList>
    </citation>
    <scope>NUCLEOTIDE SEQUENCE</scope>
    <source>
        <strain evidence="4">An420c</strain>
    </source>
</reference>
<dbReference type="PROSITE" id="PS51755">
    <property type="entry name" value="OMPR_PHOB"/>
    <property type="match status" value="1"/>
</dbReference>
<dbReference type="EMBL" id="JACJLV010000007">
    <property type="protein sequence ID" value="MBM6826197.1"/>
    <property type="molecule type" value="Genomic_DNA"/>
</dbReference>
<dbReference type="InterPro" id="IPR036388">
    <property type="entry name" value="WH-like_DNA-bd_sf"/>
</dbReference>
<dbReference type="CDD" id="cd00383">
    <property type="entry name" value="trans_reg_C"/>
    <property type="match status" value="1"/>
</dbReference>
<dbReference type="Pfam" id="PF00486">
    <property type="entry name" value="Trans_reg_C"/>
    <property type="match status" value="1"/>
</dbReference>
<dbReference type="GO" id="GO:0003677">
    <property type="term" value="F:DNA binding"/>
    <property type="evidence" value="ECO:0007669"/>
    <property type="project" value="UniProtKB-UniRule"/>
</dbReference>
<dbReference type="RefSeq" id="WP_204908250.1">
    <property type="nucleotide sequence ID" value="NZ_JACJLV010000007.1"/>
</dbReference>
<organism evidence="4 5">
    <name type="scientific">Mordavella massiliensis</name>
    <dbReference type="NCBI Taxonomy" id="1871024"/>
    <lineage>
        <taxon>Bacteria</taxon>
        <taxon>Bacillati</taxon>
        <taxon>Bacillota</taxon>
        <taxon>Clostridia</taxon>
        <taxon>Eubacteriales</taxon>
        <taxon>Clostridiaceae</taxon>
        <taxon>Mordavella</taxon>
    </lineage>
</organism>
<reference evidence="4" key="1">
    <citation type="submission" date="2020-08" db="EMBL/GenBank/DDBJ databases">
        <authorList>
            <person name="Cejkova D."/>
            <person name="Kubasova T."/>
            <person name="Jahodarova E."/>
            <person name="Rychlik I."/>
        </authorList>
    </citation>
    <scope>NUCLEOTIDE SEQUENCE</scope>
    <source>
        <strain evidence="4">An420c</strain>
    </source>
</reference>
<dbReference type="GO" id="GO:0006355">
    <property type="term" value="P:regulation of DNA-templated transcription"/>
    <property type="evidence" value="ECO:0007669"/>
    <property type="project" value="InterPro"/>
</dbReference>
<dbReference type="Proteomes" id="UP000713880">
    <property type="component" value="Unassembled WGS sequence"/>
</dbReference>
<sequence>MIISFQESEDVLINKILSLIKDENNSTQIVKDPETVLSFPGLTIYPYQYKIMRKEEKIELTRAQFIAMLFFARHPGQVFSHDYIYDAVHQYLEESETTNNTVYCLIRNLRKKIEPDPKHPIYIHTVRGAGYKFEPLLEK</sequence>
<keyword evidence="1 2" id="KW-0238">DNA-binding</keyword>
<dbReference type="AlphaFoldDB" id="A0A939BBX6"/>
<dbReference type="InterPro" id="IPR016032">
    <property type="entry name" value="Sig_transdc_resp-reg_C-effctor"/>
</dbReference>
<evidence type="ECO:0000313" key="4">
    <source>
        <dbReference type="EMBL" id="MBM6826197.1"/>
    </source>
</evidence>
<protein>
    <submittedName>
        <fullName evidence="4">Response regulator transcription factor</fullName>
    </submittedName>
</protein>
<dbReference type="SMART" id="SM00862">
    <property type="entry name" value="Trans_reg_C"/>
    <property type="match status" value="1"/>
</dbReference>
<dbReference type="InterPro" id="IPR001867">
    <property type="entry name" value="OmpR/PhoB-type_DNA-bd"/>
</dbReference>
<proteinExistence type="predicted"/>
<feature type="domain" description="OmpR/PhoB-type" evidence="3">
    <location>
        <begin position="34"/>
        <end position="135"/>
    </location>
</feature>
<accession>A0A939BBX6</accession>
<dbReference type="Gene3D" id="1.10.10.10">
    <property type="entry name" value="Winged helix-like DNA-binding domain superfamily/Winged helix DNA-binding domain"/>
    <property type="match status" value="1"/>
</dbReference>
<evidence type="ECO:0000256" key="1">
    <source>
        <dbReference type="ARBA" id="ARBA00023125"/>
    </source>
</evidence>
<evidence type="ECO:0000256" key="2">
    <source>
        <dbReference type="PROSITE-ProRule" id="PRU01091"/>
    </source>
</evidence>
<dbReference type="GO" id="GO:0000160">
    <property type="term" value="P:phosphorelay signal transduction system"/>
    <property type="evidence" value="ECO:0007669"/>
    <property type="project" value="InterPro"/>
</dbReference>
<feature type="DNA-binding region" description="OmpR/PhoB-type" evidence="2">
    <location>
        <begin position="34"/>
        <end position="135"/>
    </location>
</feature>
<evidence type="ECO:0000313" key="5">
    <source>
        <dbReference type="Proteomes" id="UP000713880"/>
    </source>
</evidence>
<comment type="caution">
    <text evidence="4">The sequence shown here is derived from an EMBL/GenBank/DDBJ whole genome shotgun (WGS) entry which is preliminary data.</text>
</comment>
<dbReference type="SUPFAM" id="SSF46894">
    <property type="entry name" value="C-terminal effector domain of the bipartite response regulators"/>
    <property type="match status" value="1"/>
</dbReference>
<keyword evidence="5" id="KW-1185">Reference proteome</keyword>